<sequence length="112" mass="12452">MDLYAISSSGNVFIQRENNLRQYKASHNIQDGPNKGAGSEFGQDAKEEARLRRLGISRQGYRPEDQPWLLTVGKGRTAKRYRGVKEGSVSANVGHFIFCQNGDGSFNAYPVD</sequence>
<dbReference type="Pfam" id="PF05793">
    <property type="entry name" value="TFIIF_alpha"/>
    <property type="match status" value="1"/>
</dbReference>
<organism evidence="9">
    <name type="scientific">Rodentolepis nana</name>
    <name type="common">Dwarf tapeworm</name>
    <name type="synonym">Hymenolepis nana</name>
    <dbReference type="NCBI Taxonomy" id="102285"/>
    <lineage>
        <taxon>Eukaryota</taxon>
        <taxon>Metazoa</taxon>
        <taxon>Spiralia</taxon>
        <taxon>Lophotrochozoa</taxon>
        <taxon>Platyhelminthes</taxon>
        <taxon>Cestoda</taxon>
        <taxon>Eucestoda</taxon>
        <taxon>Cyclophyllidea</taxon>
        <taxon>Hymenolepididae</taxon>
        <taxon>Rodentolepis</taxon>
    </lineage>
</organism>
<evidence type="ECO:0000313" key="8">
    <source>
        <dbReference type="Proteomes" id="UP000278807"/>
    </source>
</evidence>
<dbReference type="InterPro" id="IPR011039">
    <property type="entry name" value="TFIIF_interaction"/>
</dbReference>
<protein>
    <recommendedName>
        <fullName evidence="6">Transcription initiation factor IIF subunit alpha</fullName>
    </recommendedName>
</protein>
<evidence type="ECO:0000313" key="7">
    <source>
        <dbReference type="EMBL" id="VDO06462.1"/>
    </source>
</evidence>
<evidence type="ECO:0000256" key="4">
    <source>
        <dbReference type="ARBA" id="ARBA00023163"/>
    </source>
</evidence>
<dbReference type="GO" id="GO:0006367">
    <property type="term" value="P:transcription initiation at RNA polymerase II promoter"/>
    <property type="evidence" value="ECO:0007669"/>
    <property type="project" value="InterPro"/>
</dbReference>
<keyword evidence="5 6" id="KW-0539">Nucleus</keyword>
<comment type="function">
    <text evidence="6">TFIIF is a general transcription initiation factor that binds to RNA polymerase II and helps to recruit it to the initiation complex in collaboration with TFIIB. It promotes transcription elongation.</text>
</comment>
<keyword evidence="2 6" id="KW-0805">Transcription regulation</keyword>
<evidence type="ECO:0000256" key="3">
    <source>
        <dbReference type="ARBA" id="ARBA00023125"/>
    </source>
</evidence>
<dbReference type="Proteomes" id="UP000278807">
    <property type="component" value="Unassembled WGS sequence"/>
</dbReference>
<dbReference type="WBParaSite" id="HNAJ_0000979801-mRNA-1">
    <property type="protein sequence ID" value="HNAJ_0000979801-mRNA-1"/>
    <property type="gene ID" value="HNAJ_0000979801"/>
</dbReference>
<dbReference type="GO" id="GO:0003677">
    <property type="term" value="F:DNA binding"/>
    <property type="evidence" value="ECO:0007669"/>
    <property type="project" value="UniProtKB-KW"/>
</dbReference>
<evidence type="ECO:0000313" key="9">
    <source>
        <dbReference type="WBParaSite" id="HNAJ_0000979801-mRNA-1"/>
    </source>
</evidence>
<reference evidence="9" key="1">
    <citation type="submission" date="2017-02" db="UniProtKB">
        <authorList>
            <consortium name="WormBaseParasite"/>
        </authorList>
    </citation>
    <scope>IDENTIFICATION</scope>
</reference>
<reference evidence="7 8" key="2">
    <citation type="submission" date="2018-11" db="EMBL/GenBank/DDBJ databases">
        <authorList>
            <consortium name="Pathogen Informatics"/>
        </authorList>
    </citation>
    <scope>NUCLEOTIDE SEQUENCE [LARGE SCALE GENOMIC DNA]</scope>
</reference>
<keyword evidence="3 6" id="KW-0238">DNA-binding</keyword>
<dbReference type="SUPFAM" id="SSF50916">
    <property type="entry name" value="Rap30/74 interaction domains"/>
    <property type="match status" value="1"/>
</dbReference>
<gene>
    <name evidence="7" type="ORF">HNAJ_LOCUS9793</name>
</gene>
<dbReference type="GO" id="GO:0032968">
    <property type="term" value="P:positive regulation of transcription elongation by RNA polymerase II"/>
    <property type="evidence" value="ECO:0007669"/>
    <property type="project" value="InterPro"/>
</dbReference>
<dbReference type="OrthoDB" id="417891at2759"/>
<dbReference type="STRING" id="102285.A0A0R3TQH5"/>
<evidence type="ECO:0000256" key="2">
    <source>
        <dbReference type="ARBA" id="ARBA00023015"/>
    </source>
</evidence>
<evidence type="ECO:0000256" key="6">
    <source>
        <dbReference type="RuleBase" id="RU366044"/>
    </source>
</evidence>
<keyword evidence="8" id="KW-1185">Reference proteome</keyword>
<proteinExistence type="inferred from homology"/>
<comment type="similarity">
    <text evidence="6">Belongs to the TFIIF alpha subunit family.</text>
</comment>
<evidence type="ECO:0000256" key="1">
    <source>
        <dbReference type="ARBA" id="ARBA00004123"/>
    </source>
</evidence>
<dbReference type="EMBL" id="UZAE01012749">
    <property type="protein sequence ID" value="VDO06462.1"/>
    <property type="molecule type" value="Genomic_DNA"/>
</dbReference>
<dbReference type="GO" id="GO:0005634">
    <property type="term" value="C:nucleus"/>
    <property type="evidence" value="ECO:0007669"/>
    <property type="project" value="UniProtKB-SubCell"/>
</dbReference>
<accession>A0A0R3TQH5</accession>
<dbReference type="AlphaFoldDB" id="A0A0R3TQH5"/>
<evidence type="ECO:0000256" key="5">
    <source>
        <dbReference type="ARBA" id="ARBA00023242"/>
    </source>
</evidence>
<name>A0A0R3TQH5_RODNA</name>
<keyword evidence="4 6" id="KW-0804">Transcription</keyword>
<dbReference type="InterPro" id="IPR008851">
    <property type="entry name" value="TFIIF-alpha"/>
</dbReference>
<comment type="subcellular location">
    <subcellularLocation>
        <location evidence="1 6">Nucleus</location>
    </subcellularLocation>
</comment>